<dbReference type="SUPFAM" id="SSF63825">
    <property type="entry name" value="YWTD domain"/>
    <property type="match status" value="1"/>
</dbReference>
<comment type="caution">
    <text evidence="2">The sequence shown here is derived from an EMBL/GenBank/DDBJ whole genome shotgun (WGS) entry which is preliminary data.</text>
</comment>
<dbReference type="PANTHER" id="PTHR37957">
    <property type="entry name" value="BLR7070 PROTEIN"/>
    <property type="match status" value="1"/>
</dbReference>
<name>A0A8X8KFL7_ACIGI</name>
<dbReference type="PANTHER" id="PTHR37957:SF1">
    <property type="entry name" value="PHYTASE-LIKE DOMAIN-CONTAINING PROTEIN"/>
    <property type="match status" value="1"/>
</dbReference>
<dbReference type="AlphaFoldDB" id="A0A8X8KFL7"/>
<accession>A0A8X8KFL7</accession>
<dbReference type="RefSeq" id="WP_234623972.1">
    <property type="nucleotide sequence ID" value="NZ_JAHPTS010000001.1"/>
</dbReference>
<feature type="domain" description="Phytase-like" evidence="1">
    <location>
        <begin position="55"/>
        <end position="411"/>
    </location>
</feature>
<proteinExistence type="predicted"/>
<protein>
    <submittedName>
        <fullName evidence="2">Esterase-like activity of phytase family protein</fullName>
    </submittedName>
</protein>
<reference evidence="2" key="1">
    <citation type="submission" date="2021-07" db="EMBL/GenBank/DDBJ databases">
        <authorList>
            <person name="Fernandez M."/>
            <person name="Pereira P."/>
            <person name="Torres Tejerizo G.A."/>
            <person name="Gonzalez P."/>
            <person name="Agostini E."/>
        </authorList>
    </citation>
    <scope>NUCLEOTIDE SEQUENCE</scope>
    <source>
        <strain evidence="2">SFC 500-1A</strain>
    </source>
</reference>
<evidence type="ECO:0000313" key="3">
    <source>
        <dbReference type="Proteomes" id="UP000887320"/>
    </source>
</evidence>
<dbReference type="Pfam" id="PF13449">
    <property type="entry name" value="Phytase-like"/>
    <property type="match status" value="1"/>
</dbReference>
<evidence type="ECO:0000259" key="1">
    <source>
        <dbReference type="Pfam" id="PF13449"/>
    </source>
</evidence>
<dbReference type="InterPro" id="IPR027372">
    <property type="entry name" value="Phytase-like_dom"/>
</dbReference>
<dbReference type="Proteomes" id="UP000887320">
    <property type="component" value="Unassembled WGS sequence"/>
</dbReference>
<evidence type="ECO:0000313" key="2">
    <source>
        <dbReference type="EMBL" id="MCF0266035.1"/>
    </source>
</evidence>
<organism evidence="2 3">
    <name type="scientific">Acinetobacter guillouiae</name>
    <name type="common">Acinetobacter genomosp. 11</name>
    <dbReference type="NCBI Taxonomy" id="106649"/>
    <lineage>
        <taxon>Bacteria</taxon>
        <taxon>Pseudomonadati</taxon>
        <taxon>Pseudomonadota</taxon>
        <taxon>Gammaproteobacteria</taxon>
        <taxon>Moraxellales</taxon>
        <taxon>Moraxellaceae</taxon>
        <taxon>Acinetobacter</taxon>
    </lineage>
</organism>
<dbReference type="EMBL" id="JAHWXT010000006">
    <property type="protein sequence ID" value="MCF0266035.1"/>
    <property type="molecule type" value="Genomic_DNA"/>
</dbReference>
<gene>
    <name evidence="2" type="ORF">KW868_16430</name>
</gene>
<sequence length="448" mass="50534">MDLLSSEQHINLSNIDTDLQLYKKFSQGVRLPYEVLNIHNIPDGAKPGHFIEVRCGGFGSEISAHPTEKYQFYALTDRGPNTTYNVNQDHGKIFLDPDYTPKIGLFELKKDGTIQKIKEILLKDPMGRNITGLPNQHFGASKEIAYDQDGKKLAIGTDEFGLDAEGLVALKDGTFWVSDEYGPHIVHFNADGLEIDRINAYVLDERRTSGYLLPQEYANRRQNRGMEGLTITPDQKKLVGIMQSTMSNPDASVSKSDLVRIVMIDLESKVVSQYLYQQEGGAKTYSNTAITALSSTQFLVAERDDDFYKDNPQAFKRIYKINLQHATDLEKLKPSSTIRQDEQFGLLIAEQTLEQYVLTAGWSGLAQQGIYPVEKTLVVDLVARLQYPHDKIEGLWVIDEQHLGVLNDDDYAFSETDGVLEQKYLDHDKNIIDGNTLYILDQLDLTAD</sequence>